<reference evidence="3" key="1">
    <citation type="submission" date="2022-07" db="EMBL/GenBank/DDBJ databases">
        <title>Phylogenomic reconstructions and comparative analyses of Kickxellomycotina fungi.</title>
        <authorList>
            <person name="Reynolds N.K."/>
            <person name="Stajich J.E."/>
            <person name="Barry K."/>
            <person name="Grigoriev I.V."/>
            <person name="Crous P."/>
            <person name="Smith M.E."/>
        </authorList>
    </citation>
    <scope>NUCLEOTIDE SEQUENCE</scope>
    <source>
        <strain evidence="3">NRRL 1566</strain>
    </source>
</reference>
<organism evidence="3 4">
    <name type="scientific">Coemansia brasiliensis</name>
    <dbReference type="NCBI Taxonomy" id="2650707"/>
    <lineage>
        <taxon>Eukaryota</taxon>
        <taxon>Fungi</taxon>
        <taxon>Fungi incertae sedis</taxon>
        <taxon>Zoopagomycota</taxon>
        <taxon>Kickxellomycotina</taxon>
        <taxon>Kickxellomycetes</taxon>
        <taxon>Kickxellales</taxon>
        <taxon>Kickxellaceae</taxon>
        <taxon>Coemansia</taxon>
    </lineage>
</organism>
<dbReference type="SUPFAM" id="SSF52540">
    <property type="entry name" value="P-loop containing nucleoside triphosphate hydrolases"/>
    <property type="match status" value="1"/>
</dbReference>
<dbReference type="PANTHER" id="PTHR18884">
    <property type="entry name" value="SEPTIN"/>
    <property type="match status" value="1"/>
</dbReference>
<comment type="similarity">
    <text evidence="1">Belongs to the TRAFAC class TrmE-Era-EngA-EngB-Septin-like GTPase superfamily. Septin GTPase family.</text>
</comment>
<dbReference type="InterPro" id="IPR030379">
    <property type="entry name" value="G_SEPTIN_dom"/>
</dbReference>
<feature type="domain" description="Septin-type G" evidence="2">
    <location>
        <begin position="16"/>
        <end position="407"/>
    </location>
</feature>
<dbReference type="OrthoDB" id="416553at2759"/>
<proteinExistence type="inferred from homology"/>
<keyword evidence="4" id="KW-1185">Reference proteome</keyword>
<dbReference type="EMBL" id="JANBUW010000002">
    <property type="protein sequence ID" value="KAJ2852604.1"/>
    <property type="molecule type" value="Genomic_DNA"/>
</dbReference>
<gene>
    <name evidence="3" type="ORF">IWW36_000233</name>
</gene>
<keyword evidence="1" id="KW-0547">Nucleotide-binding</keyword>
<dbReference type="Proteomes" id="UP001139887">
    <property type="component" value="Unassembled WGS sequence"/>
</dbReference>
<name>A0A9W8M1L2_9FUNG</name>
<evidence type="ECO:0000259" key="2">
    <source>
        <dbReference type="PROSITE" id="PS51719"/>
    </source>
</evidence>
<dbReference type="Gene3D" id="3.40.50.300">
    <property type="entry name" value="P-loop containing nucleotide triphosphate hydrolases"/>
    <property type="match status" value="1"/>
</dbReference>
<evidence type="ECO:0000256" key="1">
    <source>
        <dbReference type="RuleBase" id="RU004560"/>
    </source>
</evidence>
<protein>
    <recommendedName>
        <fullName evidence="2">Septin-type G domain-containing protein</fullName>
    </recommendedName>
</protein>
<comment type="caution">
    <text evidence="3">The sequence shown here is derived from an EMBL/GenBank/DDBJ whole genome shotgun (WGS) entry which is preliminary data.</text>
</comment>
<sequence length="466" mass="51173">MSQSEAQSRLTQRRHAFESFNVLVAGPRGVGKSTLLQTLCDSLHDLQITSLSEADRVMFAAGSGIAEEVLDPFCVFDTLSGTTHMRRCCAQSRDPVHGSRIRIELIDTPGIDTHNAPAQINEISWEIERRLQAALDEELSVRRGRTARAALIHAVVYVVAPPVYSSATTDAHCHRLDAAADILTETDVAALRQLAALTNVLVAVGKSDCIEASDRTLLKDRSFFADVSALIAPARLFAFEDLPGTQQEPTEEVHAFGRKLQRRLPFLLCGSKHVDEWQQMRLPEYQASSRSRLSISDWRALEAPHNRIRPAAVTRGIFRRADSSSVRTSSAASLPAASNTVAISRLHQRREVSLVREFPWGALQLNNPAHCDFALLSDVLLTSFRRSLVCWADEHFYESYRMRRMAADPAYSGATEALAACVTTPRQSLPCSGSAANTLCTPPSADLPIKGRSRRYSTAAPESAVA</sequence>
<evidence type="ECO:0000313" key="3">
    <source>
        <dbReference type="EMBL" id="KAJ2852604.1"/>
    </source>
</evidence>
<dbReference type="AlphaFoldDB" id="A0A9W8M1L2"/>
<dbReference type="GO" id="GO:0005525">
    <property type="term" value="F:GTP binding"/>
    <property type="evidence" value="ECO:0007669"/>
    <property type="project" value="UniProtKB-KW"/>
</dbReference>
<evidence type="ECO:0000313" key="4">
    <source>
        <dbReference type="Proteomes" id="UP001139887"/>
    </source>
</evidence>
<dbReference type="InterPro" id="IPR027417">
    <property type="entry name" value="P-loop_NTPase"/>
</dbReference>
<accession>A0A9W8M1L2</accession>
<keyword evidence="1" id="KW-0342">GTP-binding</keyword>
<dbReference type="Pfam" id="PF00735">
    <property type="entry name" value="Septin"/>
    <property type="match status" value="2"/>
</dbReference>
<dbReference type="PROSITE" id="PS51719">
    <property type="entry name" value="G_SEPTIN"/>
    <property type="match status" value="1"/>
</dbReference>